<evidence type="ECO:0000313" key="2">
    <source>
        <dbReference type="Proteomes" id="UP000292082"/>
    </source>
</evidence>
<keyword evidence="2" id="KW-1185">Reference proteome</keyword>
<organism evidence="1 2">
    <name type="scientific">Dichomitus squalens</name>
    <dbReference type="NCBI Taxonomy" id="114155"/>
    <lineage>
        <taxon>Eukaryota</taxon>
        <taxon>Fungi</taxon>
        <taxon>Dikarya</taxon>
        <taxon>Basidiomycota</taxon>
        <taxon>Agaricomycotina</taxon>
        <taxon>Agaricomycetes</taxon>
        <taxon>Polyporales</taxon>
        <taxon>Polyporaceae</taxon>
        <taxon>Dichomitus</taxon>
    </lineage>
</organism>
<gene>
    <name evidence="1" type="ORF">BD310DRAFT_730207</name>
</gene>
<dbReference type="Proteomes" id="UP000292082">
    <property type="component" value="Unassembled WGS sequence"/>
</dbReference>
<protein>
    <submittedName>
        <fullName evidence="1">Uncharacterized protein</fullName>
    </submittedName>
</protein>
<dbReference type="AlphaFoldDB" id="A0A4Q9PKQ6"/>
<reference evidence="1 2" key="1">
    <citation type="submission" date="2019-01" db="EMBL/GenBank/DDBJ databases">
        <title>Draft genome sequences of three monokaryotic isolates of the white-rot basidiomycete fungus Dichomitus squalens.</title>
        <authorList>
            <consortium name="DOE Joint Genome Institute"/>
            <person name="Lopez S.C."/>
            <person name="Andreopoulos B."/>
            <person name="Pangilinan J."/>
            <person name="Lipzen A."/>
            <person name="Riley R."/>
            <person name="Ahrendt S."/>
            <person name="Ng V."/>
            <person name="Barry K."/>
            <person name="Daum C."/>
            <person name="Grigoriev I.V."/>
            <person name="Hilden K.S."/>
            <person name="Makela M.R."/>
            <person name="de Vries R.P."/>
        </authorList>
    </citation>
    <scope>NUCLEOTIDE SEQUENCE [LARGE SCALE GENOMIC DNA]</scope>
    <source>
        <strain evidence="1 2">CBS 464.89</strain>
    </source>
</reference>
<accession>A0A4Q9PKQ6</accession>
<proteinExistence type="predicted"/>
<sequence length="229" mass="25866">MWGLVKVSATLAVRRPLCAHLRISRRRLDDGDGPRYRSRGGLRFMPQTCRTPVVLPNELCDRSPRSMIRVSVASFPAASYTPISVNRPSADREQALAGSSNVHALRDSWQQIGADLSLLDERARTAATSPRRPRYILYSRSLCRSSPAGFQNERWSQDPGPRSVLTDGITFRARWACRHRQMDSRSLDSRSWRSGLYAVVRECSRTGAAGRAHTYIHRGRRPVARRVPL</sequence>
<name>A0A4Q9PKQ6_9APHY</name>
<dbReference type="EMBL" id="ML145182">
    <property type="protein sequence ID" value="TBU54749.1"/>
    <property type="molecule type" value="Genomic_DNA"/>
</dbReference>
<evidence type="ECO:0000313" key="1">
    <source>
        <dbReference type="EMBL" id="TBU54749.1"/>
    </source>
</evidence>